<dbReference type="SUPFAM" id="SSF54897">
    <property type="entry name" value="Protease propeptides/inhibitors"/>
    <property type="match status" value="1"/>
</dbReference>
<proteinExistence type="predicted"/>
<keyword evidence="3" id="KW-1185">Reference proteome</keyword>
<comment type="caution">
    <text evidence="2">The sequence shown here is derived from an EMBL/GenBank/DDBJ whole genome shotgun (WGS) entry which is preliminary data.</text>
</comment>
<feature type="compositionally biased region" description="Polar residues" evidence="1">
    <location>
        <begin position="1"/>
        <end position="15"/>
    </location>
</feature>
<dbReference type="Proteomes" id="UP000521943">
    <property type="component" value="Unassembled WGS sequence"/>
</dbReference>
<gene>
    <name evidence="2" type="ORF">DFP72DRAFT_1166907</name>
</gene>
<reference evidence="2 3" key="1">
    <citation type="submission" date="2020-07" db="EMBL/GenBank/DDBJ databases">
        <title>Comparative genomics of pyrophilous fungi reveals a link between fire events and developmental genes.</title>
        <authorList>
            <consortium name="DOE Joint Genome Institute"/>
            <person name="Steindorff A.S."/>
            <person name="Carver A."/>
            <person name="Calhoun S."/>
            <person name="Stillman K."/>
            <person name="Liu H."/>
            <person name="Lipzen A."/>
            <person name="Pangilinan J."/>
            <person name="Labutti K."/>
            <person name="Bruns T.D."/>
            <person name="Grigoriev I.V."/>
        </authorList>
    </citation>
    <scope>NUCLEOTIDE SEQUENCE [LARGE SCALE GENOMIC DNA]</scope>
    <source>
        <strain evidence="2 3">CBS 144469</strain>
    </source>
</reference>
<dbReference type="OrthoDB" id="3073325at2759"/>
<organism evidence="2 3">
    <name type="scientific">Ephemerocybe angulata</name>
    <dbReference type="NCBI Taxonomy" id="980116"/>
    <lineage>
        <taxon>Eukaryota</taxon>
        <taxon>Fungi</taxon>
        <taxon>Dikarya</taxon>
        <taxon>Basidiomycota</taxon>
        <taxon>Agaricomycotina</taxon>
        <taxon>Agaricomycetes</taxon>
        <taxon>Agaricomycetidae</taxon>
        <taxon>Agaricales</taxon>
        <taxon>Agaricineae</taxon>
        <taxon>Psathyrellaceae</taxon>
        <taxon>Ephemerocybe</taxon>
    </lineage>
</organism>
<protein>
    <submittedName>
        <fullName evidence="2">Uncharacterized protein</fullName>
    </submittedName>
</protein>
<evidence type="ECO:0000313" key="2">
    <source>
        <dbReference type="EMBL" id="KAF6759494.1"/>
    </source>
</evidence>
<evidence type="ECO:0000256" key="1">
    <source>
        <dbReference type="SAM" id="MobiDB-lite"/>
    </source>
</evidence>
<dbReference type="EMBL" id="JACGCI010000015">
    <property type="protein sequence ID" value="KAF6759494.1"/>
    <property type="molecule type" value="Genomic_DNA"/>
</dbReference>
<name>A0A8H6I7V1_9AGAR</name>
<sequence length="127" mass="14126">MSQWAPDTKTKTSTLHPFPIHTPPTPSMSAKRQETGLIEIKRAPGGKVEGSYIVRLGDIVNMRAFMQRFEKACPPGPDARIKHKFPVIQTFSGEFGDETLLWLRSAPEVDEISENALMRLSYGGGQL</sequence>
<accession>A0A8H6I7V1</accession>
<dbReference type="AlphaFoldDB" id="A0A8H6I7V1"/>
<feature type="region of interest" description="Disordered" evidence="1">
    <location>
        <begin position="1"/>
        <end position="33"/>
    </location>
</feature>
<evidence type="ECO:0000313" key="3">
    <source>
        <dbReference type="Proteomes" id="UP000521943"/>
    </source>
</evidence>